<evidence type="ECO:0000313" key="2">
    <source>
        <dbReference type="Proteomes" id="UP000616769"/>
    </source>
</evidence>
<dbReference type="EMBL" id="JXLN01015019">
    <property type="protein sequence ID" value="KPM10375.1"/>
    <property type="molecule type" value="Genomic_DNA"/>
</dbReference>
<dbReference type="AlphaFoldDB" id="A0A132AIH5"/>
<dbReference type="VEuPathDB" id="VectorBase:SSCA005378"/>
<sequence length="46" mass="5455">MNKSATIGQISNCFYFRSSSKARSCRLLFEDTERKKNFFLIKYLIV</sequence>
<name>A0A132AIH5_SARSC</name>
<evidence type="ECO:0000313" key="1">
    <source>
        <dbReference type="EMBL" id="KPM10375.1"/>
    </source>
</evidence>
<protein>
    <submittedName>
        <fullName evidence="1">Uncharacterized protein</fullName>
    </submittedName>
</protein>
<dbReference type="Proteomes" id="UP000616769">
    <property type="component" value="Unassembled WGS sequence"/>
</dbReference>
<organism evidence="1 2">
    <name type="scientific">Sarcoptes scabiei</name>
    <name type="common">Itch mite</name>
    <name type="synonym">Acarus scabiei</name>
    <dbReference type="NCBI Taxonomy" id="52283"/>
    <lineage>
        <taxon>Eukaryota</taxon>
        <taxon>Metazoa</taxon>
        <taxon>Ecdysozoa</taxon>
        <taxon>Arthropoda</taxon>
        <taxon>Chelicerata</taxon>
        <taxon>Arachnida</taxon>
        <taxon>Acari</taxon>
        <taxon>Acariformes</taxon>
        <taxon>Sarcoptiformes</taxon>
        <taxon>Astigmata</taxon>
        <taxon>Psoroptidia</taxon>
        <taxon>Sarcoptoidea</taxon>
        <taxon>Sarcoptidae</taxon>
        <taxon>Sarcoptinae</taxon>
        <taxon>Sarcoptes</taxon>
    </lineage>
</organism>
<comment type="caution">
    <text evidence="1">The sequence shown here is derived from an EMBL/GenBank/DDBJ whole genome shotgun (WGS) entry which is preliminary data.</text>
</comment>
<proteinExistence type="predicted"/>
<gene>
    <name evidence="1" type="ORF">QR98_0089300</name>
</gene>
<feature type="non-terminal residue" evidence="1">
    <location>
        <position position="1"/>
    </location>
</feature>
<accession>A0A132AIH5</accession>
<reference evidence="1 2" key="1">
    <citation type="journal article" date="2015" name="Parasit. Vectors">
        <title>Draft genome of the scabies mite.</title>
        <authorList>
            <person name="Rider S.D.Jr."/>
            <person name="Morgan M.S."/>
            <person name="Arlian L.G."/>
        </authorList>
    </citation>
    <scope>NUCLEOTIDE SEQUENCE [LARGE SCALE GENOMIC DNA]</scope>
    <source>
        <strain evidence="1">Arlian Lab</strain>
    </source>
</reference>